<name>A0AAD8ANL9_DIPPU</name>
<organism evidence="1 2">
    <name type="scientific">Diploptera punctata</name>
    <name type="common">Pacific beetle cockroach</name>
    <dbReference type="NCBI Taxonomy" id="6984"/>
    <lineage>
        <taxon>Eukaryota</taxon>
        <taxon>Metazoa</taxon>
        <taxon>Ecdysozoa</taxon>
        <taxon>Arthropoda</taxon>
        <taxon>Hexapoda</taxon>
        <taxon>Insecta</taxon>
        <taxon>Pterygota</taxon>
        <taxon>Neoptera</taxon>
        <taxon>Polyneoptera</taxon>
        <taxon>Dictyoptera</taxon>
        <taxon>Blattodea</taxon>
        <taxon>Blaberoidea</taxon>
        <taxon>Blaberidae</taxon>
        <taxon>Diplopterinae</taxon>
        <taxon>Diploptera</taxon>
    </lineage>
</organism>
<comment type="caution">
    <text evidence="1">The sequence shown here is derived from an EMBL/GenBank/DDBJ whole genome shotgun (WGS) entry which is preliminary data.</text>
</comment>
<accession>A0AAD8ANL9</accession>
<feature type="non-terminal residue" evidence="1">
    <location>
        <position position="1"/>
    </location>
</feature>
<dbReference type="EMBL" id="JASPKZ010000040">
    <property type="protein sequence ID" value="KAJ9600968.1"/>
    <property type="molecule type" value="Genomic_DNA"/>
</dbReference>
<feature type="non-terminal residue" evidence="1">
    <location>
        <position position="83"/>
    </location>
</feature>
<reference evidence="1" key="2">
    <citation type="submission" date="2023-05" db="EMBL/GenBank/DDBJ databases">
        <authorList>
            <person name="Fouks B."/>
        </authorList>
    </citation>
    <scope>NUCLEOTIDE SEQUENCE</scope>
    <source>
        <strain evidence="1">Stay&amp;Tobe</strain>
        <tissue evidence="1">Testes</tissue>
    </source>
</reference>
<evidence type="ECO:0000313" key="2">
    <source>
        <dbReference type="Proteomes" id="UP001233999"/>
    </source>
</evidence>
<sequence>LHNQKNIIKAIVCYLFEEEEEIVNDCKGTFVYSDLLLITQANNEAGFNVLLASSDFEHFLYYRAVNKCSLGVKRMFPSYPRTD</sequence>
<proteinExistence type="predicted"/>
<evidence type="ECO:0000313" key="1">
    <source>
        <dbReference type="EMBL" id="KAJ9600968.1"/>
    </source>
</evidence>
<dbReference type="AlphaFoldDB" id="A0AAD8ANL9"/>
<keyword evidence="2" id="KW-1185">Reference proteome</keyword>
<dbReference type="Proteomes" id="UP001233999">
    <property type="component" value="Unassembled WGS sequence"/>
</dbReference>
<reference evidence="1" key="1">
    <citation type="journal article" date="2023" name="IScience">
        <title>Live-bearing cockroach genome reveals convergent evolutionary mechanisms linked to viviparity in insects and beyond.</title>
        <authorList>
            <person name="Fouks B."/>
            <person name="Harrison M.C."/>
            <person name="Mikhailova A.A."/>
            <person name="Marchal E."/>
            <person name="English S."/>
            <person name="Carruthers M."/>
            <person name="Jennings E.C."/>
            <person name="Chiamaka E.L."/>
            <person name="Frigard R.A."/>
            <person name="Pippel M."/>
            <person name="Attardo G.M."/>
            <person name="Benoit J.B."/>
            <person name="Bornberg-Bauer E."/>
            <person name="Tobe S.S."/>
        </authorList>
    </citation>
    <scope>NUCLEOTIDE SEQUENCE</scope>
    <source>
        <strain evidence="1">Stay&amp;Tobe</strain>
    </source>
</reference>
<gene>
    <name evidence="1" type="ORF">L9F63_000915</name>
</gene>
<protein>
    <submittedName>
        <fullName evidence="1">Uncharacterized protein</fullName>
    </submittedName>
</protein>